<protein>
    <submittedName>
        <fullName evidence="2">Uncharacterized protein</fullName>
    </submittedName>
</protein>
<accession>A0ABU7WL81</accession>
<reference evidence="2 3" key="1">
    <citation type="submission" date="2023-08" db="EMBL/GenBank/DDBJ databases">
        <authorList>
            <person name="Sharma P."/>
            <person name="Verma V."/>
            <person name="Mohan M.K."/>
            <person name="Dubey A.K."/>
        </authorList>
    </citation>
    <scope>NUCLEOTIDE SEQUENCE [LARGE SCALE GENOMIC DNA]</scope>
    <source>
        <strain evidence="2 3">ADP4</strain>
    </source>
</reference>
<dbReference type="RefSeq" id="WP_331785287.1">
    <property type="nucleotide sequence ID" value="NZ_JAVFKM010000001.1"/>
</dbReference>
<name>A0ABU7WL81_9ACTN</name>
<comment type="caution">
    <text evidence="2">The sequence shown here is derived from an EMBL/GenBank/DDBJ whole genome shotgun (WGS) entry which is preliminary data.</text>
</comment>
<keyword evidence="3" id="KW-1185">Reference proteome</keyword>
<proteinExistence type="predicted"/>
<gene>
    <name evidence="2" type="ORF">RB636_03530</name>
</gene>
<dbReference type="Proteomes" id="UP001348265">
    <property type="component" value="Unassembled WGS sequence"/>
</dbReference>
<dbReference type="EMBL" id="JAVFKM010000001">
    <property type="protein sequence ID" value="MEF3112274.1"/>
    <property type="molecule type" value="Genomic_DNA"/>
</dbReference>
<evidence type="ECO:0000313" key="2">
    <source>
        <dbReference type="EMBL" id="MEF3112274.1"/>
    </source>
</evidence>
<feature type="region of interest" description="Disordered" evidence="1">
    <location>
        <begin position="49"/>
        <end position="76"/>
    </location>
</feature>
<organism evidence="2 3">
    <name type="scientific">Streptomyces chrestomyceticus</name>
    <dbReference type="NCBI Taxonomy" id="68185"/>
    <lineage>
        <taxon>Bacteria</taxon>
        <taxon>Bacillati</taxon>
        <taxon>Actinomycetota</taxon>
        <taxon>Actinomycetes</taxon>
        <taxon>Kitasatosporales</taxon>
        <taxon>Streptomycetaceae</taxon>
        <taxon>Streptomyces</taxon>
    </lineage>
</organism>
<evidence type="ECO:0000313" key="3">
    <source>
        <dbReference type="Proteomes" id="UP001348265"/>
    </source>
</evidence>
<sequence>MTAQAQWNTVRARARDVCELAGELQRTAHELVAANQRLADEARKLRRYRDPAAETRRTVSQPPETRAGCADAALSR</sequence>
<evidence type="ECO:0000256" key="1">
    <source>
        <dbReference type="SAM" id="MobiDB-lite"/>
    </source>
</evidence>